<gene>
    <name evidence="3" type="ORF">M7I_7783</name>
</gene>
<name>H0EY85_GLAL7</name>
<dbReference type="Pfam" id="PF05199">
    <property type="entry name" value="GMC_oxred_C"/>
    <property type="match status" value="1"/>
</dbReference>
<feature type="domain" description="Glucose-methanol-choline oxidoreductase N-terminal" evidence="2">
    <location>
        <begin position="65"/>
        <end position="79"/>
    </location>
</feature>
<dbReference type="Pfam" id="PF00732">
    <property type="entry name" value="GMC_oxred_N"/>
    <property type="match status" value="1"/>
</dbReference>
<dbReference type="Gene3D" id="3.50.50.60">
    <property type="entry name" value="FAD/NAD(P)-binding domain"/>
    <property type="match status" value="2"/>
</dbReference>
<dbReference type="InParanoid" id="H0EY85"/>
<reference evidence="3 4" key="1">
    <citation type="journal article" date="2012" name="Eukaryot. Cell">
        <title>Genome sequence of the fungus Glarea lozoyensis: the first genome sequence of a species from the Helotiaceae family.</title>
        <authorList>
            <person name="Youssar L."/>
            <person name="Gruening B.A."/>
            <person name="Erxleben A."/>
            <person name="Guenther S."/>
            <person name="Huettel W."/>
        </authorList>
    </citation>
    <scope>NUCLEOTIDE SEQUENCE [LARGE SCALE GENOMIC DNA]</scope>
    <source>
        <strain evidence="4">ATCC 74030 / MF5533</strain>
    </source>
</reference>
<comment type="caution">
    <text evidence="3">The sequence shown here is derived from an EMBL/GenBank/DDBJ whole genome shotgun (WGS) entry which is preliminary data.</text>
</comment>
<dbReference type="InterPro" id="IPR007867">
    <property type="entry name" value="GMC_OxRtase_C"/>
</dbReference>
<evidence type="ECO:0000313" key="3">
    <source>
        <dbReference type="EMBL" id="EHK96500.1"/>
    </source>
</evidence>
<dbReference type="InterPro" id="IPR012132">
    <property type="entry name" value="GMC_OxRdtase"/>
</dbReference>
<dbReference type="PROSITE" id="PS00624">
    <property type="entry name" value="GMC_OXRED_2"/>
    <property type="match status" value="1"/>
</dbReference>
<sequence length="356" mass="38385">MAVYTELPQSLTEVDVIIVGESQVLRILFQGTKASGIEYQPNPAFQSSGTKKRIAAKKMVIVSAGALGTPLVLEKSGVGDPEVLKRASVPVVAEVPGVGKEYQDHHLLAYPYHTSLDADETVDALTGGRLDIPELIATNASILGWNAQDVGAKIRPTDAEVDALGPDFKATWDRDFKNNINKPLVSMALISGTNPSDAVDFQTGFFLSPIDVTKHVWAYKTQREIMRRMATYRGELAVGHPPFPPESDAVCNKTDGPLTNVQNIKYTVEDDAIIRTWLIDNVSTTWHSLGTCKMAPLAQSGVVDSNLNVYGVQGLKIADMSIPPGNIAANTANTAFAIGERAADIFIDELRLGKSP</sequence>
<dbReference type="InterPro" id="IPR000172">
    <property type="entry name" value="GMC_OxRdtase_N"/>
</dbReference>
<dbReference type="Proteomes" id="UP000005446">
    <property type="component" value="Unassembled WGS sequence"/>
</dbReference>
<evidence type="ECO:0000259" key="2">
    <source>
        <dbReference type="PROSITE" id="PS00624"/>
    </source>
</evidence>
<protein>
    <submittedName>
        <fullName evidence="3">Putative alcohol oxidase</fullName>
    </submittedName>
</protein>
<dbReference type="EMBL" id="AGUE01000247">
    <property type="protein sequence ID" value="EHK96500.1"/>
    <property type="molecule type" value="Genomic_DNA"/>
</dbReference>
<organism evidence="3 4">
    <name type="scientific">Glarea lozoyensis (strain ATCC 74030 / MF5533)</name>
    <dbReference type="NCBI Taxonomy" id="1104152"/>
    <lineage>
        <taxon>Eukaryota</taxon>
        <taxon>Fungi</taxon>
        <taxon>Dikarya</taxon>
        <taxon>Ascomycota</taxon>
        <taxon>Pezizomycotina</taxon>
        <taxon>Leotiomycetes</taxon>
        <taxon>Helotiales</taxon>
        <taxon>Helotiaceae</taxon>
        <taxon>Glarea</taxon>
    </lineage>
</organism>
<dbReference type="SUPFAM" id="SSF54373">
    <property type="entry name" value="FAD-linked reductases, C-terminal domain"/>
    <property type="match status" value="1"/>
</dbReference>
<dbReference type="Gene3D" id="3.30.560.10">
    <property type="entry name" value="Glucose Oxidase, domain 3"/>
    <property type="match status" value="1"/>
</dbReference>
<dbReference type="SUPFAM" id="SSF51905">
    <property type="entry name" value="FAD/NAD(P)-binding domain"/>
    <property type="match status" value="1"/>
</dbReference>
<dbReference type="AlphaFoldDB" id="H0EY85"/>
<dbReference type="PANTHER" id="PTHR11552">
    <property type="entry name" value="GLUCOSE-METHANOL-CHOLINE GMC OXIDOREDUCTASE"/>
    <property type="match status" value="1"/>
</dbReference>
<dbReference type="OrthoDB" id="269227at2759"/>
<dbReference type="PANTHER" id="PTHR11552:SF78">
    <property type="entry name" value="GLUCOSE-METHANOL-CHOLINE OXIDOREDUCTASE N-TERMINAL DOMAIN-CONTAINING PROTEIN"/>
    <property type="match status" value="1"/>
</dbReference>
<keyword evidence="4" id="KW-1185">Reference proteome</keyword>
<evidence type="ECO:0000313" key="4">
    <source>
        <dbReference type="Proteomes" id="UP000005446"/>
    </source>
</evidence>
<dbReference type="InterPro" id="IPR036188">
    <property type="entry name" value="FAD/NAD-bd_sf"/>
</dbReference>
<proteinExistence type="inferred from homology"/>
<dbReference type="GO" id="GO:0050660">
    <property type="term" value="F:flavin adenine dinucleotide binding"/>
    <property type="evidence" value="ECO:0007669"/>
    <property type="project" value="InterPro"/>
</dbReference>
<dbReference type="GO" id="GO:0016614">
    <property type="term" value="F:oxidoreductase activity, acting on CH-OH group of donors"/>
    <property type="evidence" value="ECO:0007669"/>
    <property type="project" value="InterPro"/>
</dbReference>
<comment type="similarity">
    <text evidence="1">Belongs to the GMC oxidoreductase family.</text>
</comment>
<evidence type="ECO:0000256" key="1">
    <source>
        <dbReference type="ARBA" id="ARBA00010790"/>
    </source>
</evidence>
<accession>H0EY85</accession>
<dbReference type="HOGENOM" id="CLU_061414_0_0_1"/>